<comment type="caution">
    <text evidence="1">The sequence shown here is derived from an EMBL/GenBank/DDBJ whole genome shotgun (WGS) entry which is preliminary data.</text>
</comment>
<proteinExistence type="predicted"/>
<dbReference type="Pfam" id="PF19508">
    <property type="entry name" value="DUF6042"/>
    <property type="match status" value="1"/>
</dbReference>
<name>A0A939BS74_9BACL</name>
<dbReference type="AlphaFoldDB" id="A0A939BS74"/>
<reference evidence="1" key="1">
    <citation type="submission" date="2021-01" db="EMBL/GenBank/DDBJ databases">
        <title>Genomic Encyclopedia of Type Strains, Phase IV (KMG-IV): sequencing the most valuable type-strain genomes for metagenomic binning, comparative biology and taxonomic classification.</title>
        <authorList>
            <person name="Goeker M."/>
        </authorList>
    </citation>
    <scope>NUCLEOTIDE SEQUENCE</scope>
    <source>
        <strain evidence="1">DSM 25523</strain>
    </source>
</reference>
<dbReference type="InterPro" id="IPR046105">
    <property type="entry name" value="DUF6042"/>
</dbReference>
<organism evidence="1 2">
    <name type="scientific">Brevibacillus fulvus</name>
    <dbReference type="NCBI Taxonomy" id="1125967"/>
    <lineage>
        <taxon>Bacteria</taxon>
        <taxon>Bacillati</taxon>
        <taxon>Bacillota</taxon>
        <taxon>Bacilli</taxon>
        <taxon>Bacillales</taxon>
        <taxon>Paenibacillaceae</taxon>
        <taxon>Brevibacillus</taxon>
    </lineage>
</organism>
<dbReference type="Proteomes" id="UP000717624">
    <property type="component" value="Unassembled WGS sequence"/>
</dbReference>
<protein>
    <submittedName>
        <fullName evidence="1">Uncharacterized protein</fullName>
    </submittedName>
</protein>
<keyword evidence="2" id="KW-1185">Reference proteome</keyword>
<gene>
    <name evidence="1" type="ORF">JOD01_001782</name>
</gene>
<evidence type="ECO:0000313" key="2">
    <source>
        <dbReference type="Proteomes" id="UP000717624"/>
    </source>
</evidence>
<dbReference type="RefSeq" id="WP_204517896.1">
    <property type="nucleotide sequence ID" value="NZ_BAABIN010000020.1"/>
</dbReference>
<accession>A0A939BS74</accession>
<dbReference type="EMBL" id="JAFBEB010000005">
    <property type="protein sequence ID" value="MBM7590178.1"/>
    <property type="molecule type" value="Genomic_DNA"/>
</dbReference>
<sequence>MQTIREVRKNREDVVIPSGYKANGWASVLSHEMNVLFHSICYAVTKFDTQDEMNKALDEIKGLEGTFTVPTLDMFKSEQQYNNYVNLLEKHKKFLQRSNFSYPESREAAIELFKKWGIVLDKDGAWDVPVDPFPEVQEIFVLTEAEQIALNHIKLEALVHPVFSKLILMLHEKDDNSFALSKNELKEMLNTNDAMLREVLIKLTPYMTEAIDNIFDIPDDEKLEFTIVWERIYEDFLGDRYAETLQ</sequence>
<evidence type="ECO:0000313" key="1">
    <source>
        <dbReference type="EMBL" id="MBM7590178.1"/>
    </source>
</evidence>